<dbReference type="Pfam" id="PF04082">
    <property type="entry name" value="Fungal_trans"/>
    <property type="match status" value="1"/>
</dbReference>
<evidence type="ECO:0000259" key="9">
    <source>
        <dbReference type="PROSITE" id="PS50048"/>
    </source>
</evidence>
<evidence type="ECO:0000256" key="1">
    <source>
        <dbReference type="ARBA" id="ARBA00004123"/>
    </source>
</evidence>
<evidence type="ECO:0000256" key="7">
    <source>
        <dbReference type="ARBA" id="ARBA00023242"/>
    </source>
</evidence>
<keyword evidence="11" id="KW-1185">Reference proteome</keyword>
<dbReference type="Pfam" id="PF00172">
    <property type="entry name" value="Zn_clus"/>
    <property type="match status" value="1"/>
</dbReference>
<dbReference type="CDD" id="cd00067">
    <property type="entry name" value="GAL4"/>
    <property type="match status" value="1"/>
</dbReference>
<dbReference type="Gene3D" id="4.10.240.10">
    <property type="entry name" value="Zn(2)-C6 fungal-type DNA-binding domain"/>
    <property type="match status" value="1"/>
</dbReference>
<dbReference type="InterPro" id="IPR001138">
    <property type="entry name" value="Zn2Cys6_DnaBD"/>
</dbReference>
<keyword evidence="6" id="KW-0804">Transcription</keyword>
<dbReference type="AlphaFoldDB" id="A0A9W9EFB1"/>
<dbReference type="PANTHER" id="PTHR47782:SF12">
    <property type="entry name" value="ZN(II)2CYS6 TRANSCRIPTION FACTOR (EUROFUNG)"/>
    <property type="match status" value="1"/>
</dbReference>
<sequence>MHACERCYSRKTKCDRRVPQCSSCLKSRSTCQYSNKRRNRQLPAEYLESLEARLNDLEQENQRLRDQRNITSPSPSATDGINGSELEITDTSLQLNVSNTRSNATDTNDAPANTSPTQSSGSLQRTPCEESRYLGSSNGVEFIDVVERAVDFPNAGGLFGRVTAYRATPTRIAVPSSLQSVTLVDASVAMPLIKSYFEHWHLTFPLLYRPSFMQMVEQMYSDTTLYRRDAACAFAFDIVLALGSIPSKRVAQYVGDAESHFVRALARLDGLSEFRDIRLLQAFLLYCKYGIHASLRDTSSEMWELLGKATQLCVELGLHNSSSAFSPKCDMHITGPLPSSIQVEMLRRCFWCYYNLERYNHPTFSKSIQALTVGAEL</sequence>
<comment type="caution">
    <text evidence="10">The sequence shown here is derived from an EMBL/GenBank/DDBJ whole genome shotgun (WGS) entry which is preliminary data.</text>
</comment>
<protein>
    <submittedName>
        <fullName evidence="10">Fungal-specific transcription factor domain-containing protein</fullName>
    </submittedName>
</protein>
<feature type="region of interest" description="Disordered" evidence="8">
    <location>
        <begin position="62"/>
        <end position="83"/>
    </location>
</feature>
<keyword evidence="5" id="KW-0238">DNA-binding</keyword>
<evidence type="ECO:0000256" key="5">
    <source>
        <dbReference type="ARBA" id="ARBA00023125"/>
    </source>
</evidence>
<dbReference type="InterPro" id="IPR007219">
    <property type="entry name" value="XnlR_reg_dom"/>
</dbReference>
<proteinExistence type="predicted"/>
<evidence type="ECO:0000313" key="10">
    <source>
        <dbReference type="EMBL" id="KAJ5080817.1"/>
    </source>
</evidence>
<dbReference type="InterPro" id="IPR052202">
    <property type="entry name" value="Yeast_MetPath_Reg"/>
</dbReference>
<evidence type="ECO:0000313" key="11">
    <source>
        <dbReference type="Proteomes" id="UP001149165"/>
    </source>
</evidence>
<feature type="domain" description="Zn(2)-C6 fungal-type" evidence="9">
    <location>
        <begin position="3"/>
        <end position="33"/>
    </location>
</feature>
<dbReference type="GO" id="GO:0000981">
    <property type="term" value="F:DNA-binding transcription factor activity, RNA polymerase II-specific"/>
    <property type="evidence" value="ECO:0007669"/>
    <property type="project" value="InterPro"/>
</dbReference>
<keyword evidence="2" id="KW-0479">Metal-binding</keyword>
<dbReference type="EMBL" id="JAPQKH010000012">
    <property type="protein sequence ID" value="KAJ5080817.1"/>
    <property type="molecule type" value="Genomic_DNA"/>
</dbReference>
<dbReference type="GO" id="GO:0008270">
    <property type="term" value="F:zinc ion binding"/>
    <property type="evidence" value="ECO:0007669"/>
    <property type="project" value="InterPro"/>
</dbReference>
<dbReference type="CDD" id="cd12148">
    <property type="entry name" value="fungal_TF_MHR"/>
    <property type="match status" value="1"/>
</dbReference>
<evidence type="ECO:0000256" key="6">
    <source>
        <dbReference type="ARBA" id="ARBA00023163"/>
    </source>
</evidence>
<dbReference type="GO" id="GO:0045944">
    <property type="term" value="P:positive regulation of transcription by RNA polymerase II"/>
    <property type="evidence" value="ECO:0007669"/>
    <property type="project" value="TreeGrafter"/>
</dbReference>
<reference evidence="10" key="1">
    <citation type="submission" date="2022-11" db="EMBL/GenBank/DDBJ databases">
        <authorList>
            <person name="Petersen C."/>
        </authorList>
    </citation>
    <scope>NUCLEOTIDE SEQUENCE</scope>
    <source>
        <strain evidence="10">IBT 30069</strain>
    </source>
</reference>
<dbReference type="PROSITE" id="PS50048">
    <property type="entry name" value="ZN2_CY6_FUNGAL_2"/>
    <property type="match status" value="1"/>
</dbReference>
<feature type="compositionally biased region" description="Polar residues" evidence="8">
    <location>
        <begin position="100"/>
        <end position="125"/>
    </location>
</feature>
<name>A0A9W9EFB1_9EURO</name>
<reference evidence="10" key="2">
    <citation type="journal article" date="2023" name="IMA Fungus">
        <title>Comparative genomic study of the Penicillium genus elucidates a diverse pangenome and 15 lateral gene transfer events.</title>
        <authorList>
            <person name="Petersen C."/>
            <person name="Sorensen T."/>
            <person name="Nielsen M.R."/>
            <person name="Sondergaard T.E."/>
            <person name="Sorensen J.L."/>
            <person name="Fitzpatrick D.A."/>
            <person name="Frisvad J.C."/>
            <person name="Nielsen K.L."/>
        </authorList>
    </citation>
    <scope>NUCLEOTIDE SEQUENCE</scope>
    <source>
        <strain evidence="10">IBT 30069</strain>
    </source>
</reference>
<dbReference type="GO" id="GO:0043565">
    <property type="term" value="F:sequence-specific DNA binding"/>
    <property type="evidence" value="ECO:0007669"/>
    <property type="project" value="TreeGrafter"/>
</dbReference>
<keyword evidence="3" id="KW-0862">Zinc</keyword>
<dbReference type="Proteomes" id="UP001149165">
    <property type="component" value="Unassembled WGS sequence"/>
</dbReference>
<feature type="compositionally biased region" description="Polar residues" evidence="8">
    <location>
        <begin position="69"/>
        <end position="81"/>
    </location>
</feature>
<keyword evidence="7" id="KW-0539">Nucleus</keyword>
<dbReference type="PANTHER" id="PTHR47782">
    <property type="entry name" value="ZN(II)2CYS6 TRANSCRIPTION FACTOR (EUROFUNG)-RELATED"/>
    <property type="match status" value="1"/>
</dbReference>
<dbReference type="InterPro" id="IPR036864">
    <property type="entry name" value="Zn2-C6_fun-type_DNA-bd_sf"/>
</dbReference>
<comment type="subcellular location">
    <subcellularLocation>
        <location evidence="1">Nucleus</location>
    </subcellularLocation>
</comment>
<evidence type="ECO:0000256" key="2">
    <source>
        <dbReference type="ARBA" id="ARBA00022723"/>
    </source>
</evidence>
<feature type="region of interest" description="Disordered" evidence="8">
    <location>
        <begin position="100"/>
        <end position="130"/>
    </location>
</feature>
<keyword evidence="4" id="KW-0805">Transcription regulation</keyword>
<dbReference type="GO" id="GO:0005634">
    <property type="term" value="C:nucleus"/>
    <property type="evidence" value="ECO:0007669"/>
    <property type="project" value="UniProtKB-SubCell"/>
</dbReference>
<evidence type="ECO:0000256" key="8">
    <source>
        <dbReference type="SAM" id="MobiDB-lite"/>
    </source>
</evidence>
<dbReference type="GO" id="GO:0006351">
    <property type="term" value="P:DNA-templated transcription"/>
    <property type="evidence" value="ECO:0007669"/>
    <property type="project" value="InterPro"/>
</dbReference>
<accession>A0A9W9EFB1</accession>
<evidence type="ECO:0000256" key="4">
    <source>
        <dbReference type="ARBA" id="ARBA00023015"/>
    </source>
</evidence>
<dbReference type="OrthoDB" id="189997at2759"/>
<evidence type="ECO:0000256" key="3">
    <source>
        <dbReference type="ARBA" id="ARBA00022833"/>
    </source>
</evidence>
<dbReference type="SMART" id="SM00066">
    <property type="entry name" value="GAL4"/>
    <property type="match status" value="1"/>
</dbReference>
<gene>
    <name evidence="10" type="ORF">N7456_013527</name>
</gene>
<organism evidence="10 11">
    <name type="scientific">Penicillium angulare</name>
    <dbReference type="NCBI Taxonomy" id="116970"/>
    <lineage>
        <taxon>Eukaryota</taxon>
        <taxon>Fungi</taxon>
        <taxon>Dikarya</taxon>
        <taxon>Ascomycota</taxon>
        <taxon>Pezizomycotina</taxon>
        <taxon>Eurotiomycetes</taxon>
        <taxon>Eurotiomycetidae</taxon>
        <taxon>Eurotiales</taxon>
        <taxon>Aspergillaceae</taxon>
        <taxon>Penicillium</taxon>
    </lineage>
</organism>
<dbReference type="SUPFAM" id="SSF57701">
    <property type="entry name" value="Zn2/Cys6 DNA-binding domain"/>
    <property type="match status" value="1"/>
</dbReference>